<dbReference type="SMART" id="SM00052">
    <property type="entry name" value="EAL"/>
    <property type="match status" value="1"/>
</dbReference>
<gene>
    <name evidence="2" type="ORF">SAMN05216326_10120</name>
</gene>
<dbReference type="InterPro" id="IPR014408">
    <property type="entry name" value="dGMP_Pdiesterase_EAL/HD-GYP"/>
</dbReference>
<evidence type="ECO:0000259" key="1">
    <source>
        <dbReference type="PROSITE" id="PS51833"/>
    </source>
</evidence>
<reference evidence="3" key="1">
    <citation type="submission" date="2016-10" db="EMBL/GenBank/DDBJ databases">
        <authorList>
            <person name="Varghese N."/>
            <person name="Submissions S."/>
        </authorList>
    </citation>
    <scope>NUCLEOTIDE SEQUENCE [LARGE SCALE GENOMIC DNA]</scope>
    <source>
        <strain evidence="3">Nm71</strain>
    </source>
</reference>
<protein>
    <submittedName>
        <fullName evidence="2">EAL and modified HD-GYP domain-containing signal transduction protein</fullName>
    </submittedName>
</protein>
<sequence>MENIYLAKQPILDRNKDLVAFELFFRSQELENSANPENGLSATANVIVNAYGHLGIQNVLGQQRGFININGDLIRSDLINLLPQKHVVLEISSSEIIDDELIAHCTELKKSGYQFALTGVTSVNENVQRILPLINIVKIDVSRLSQIELTELVKQMKRWPVLFLAEKVESHDTANQCMHIGFEMFQGYFYAKPESISGKRADPAKLSLLNLLTLVMSDSDLEEIDKEFKREPGLSYNLLRMVNSAAVGIPQKVNSIKQSIMLLGRKQLQRWIQLLLYTTENSKNNEGLDNALLRTAAARGKLMELIAAVERPHDKNYQERAFMVGILSLLDTVLGIEMQQIIDKLSIPEDMSQALLIREGRLGLELQLIEANEMGEVKTIQSLLKELDFLNLNELTNLELAALGWVNRIGEAAN</sequence>
<dbReference type="Pfam" id="PF00563">
    <property type="entry name" value="EAL"/>
    <property type="match status" value="1"/>
</dbReference>
<dbReference type="InterPro" id="IPR052340">
    <property type="entry name" value="RNase_Y/CdgJ"/>
</dbReference>
<evidence type="ECO:0000313" key="3">
    <source>
        <dbReference type="Proteomes" id="UP000199345"/>
    </source>
</evidence>
<proteinExistence type="predicted"/>
<dbReference type="SUPFAM" id="SSF141868">
    <property type="entry name" value="EAL domain-like"/>
    <property type="match status" value="1"/>
</dbReference>
<dbReference type="PIRSF" id="PIRSF003180">
    <property type="entry name" value="DiGMPpdiest_YuxH"/>
    <property type="match status" value="1"/>
</dbReference>
<feature type="domain" description="HDOD" evidence="1">
    <location>
        <begin position="201"/>
        <end position="393"/>
    </location>
</feature>
<dbReference type="InterPro" id="IPR035919">
    <property type="entry name" value="EAL_sf"/>
</dbReference>
<dbReference type="EMBL" id="FOIA01000001">
    <property type="protein sequence ID" value="SES62807.1"/>
    <property type="molecule type" value="Genomic_DNA"/>
</dbReference>
<dbReference type="Proteomes" id="UP000199345">
    <property type="component" value="Unassembled WGS sequence"/>
</dbReference>
<dbReference type="SUPFAM" id="SSF109604">
    <property type="entry name" value="HD-domain/PDEase-like"/>
    <property type="match status" value="1"/>
</dbReference>
<evidence type="ECO:0000313" key="2">
    <source>
        <dbReference type="EMBL" id="SES62807.1"/>
    </source>
</evidence>
<organism evidence="2 3">
    <name type="scientific">Nitrosomonas marina</name>
    <dbReference type="NCBI Taxonomy" id="917"/>
    <lineage>
        <taxon>Bacteria</taxon>
        <taxon>Pseudomonadati</taxon>
        <taxon>Pseudomonadota</taxon>
        <taxon>Betaproteobacteria</taxon>
        <taxon>Nitrosomonadales</taxon>
        <taxon>Nitrosomonadaceae</taxon>
        <taxon>Nitrosomonas</taxon>
    </lineage>
</organism>
<dbReference type="InterPro" id="IPR013976">
    <property type="entry name" value="HDOD"/>
</dbReference>
<dbReference type="InterPro" id="IPR001633">
    <property type="entry name" value="EAL_dom"/>
</dbReference>
<dbReference type="PANTHER" id="PTHR33525:SF4">
    <property type="entry name" value="CYCLIC DI-GMP PHOSPHODIESTERASE CDGJ"/>
    <property type="match status" value="1"/>
</dbReference>
<accession>A0A1H9Y392</accession>
<dbReference type="PROSITE" id="PS51833">
    <property type="entry name" value="HDOD"/>
    <property type="match status" value="1"/>
</dbReference>
<dbReference type="AlphaFoldDB" id="A0A1H9Y392"/>
<keyword evidence="3" id="KW-1185">Reference proteome</keyword>
<dbReference type="Gene3D" id="1.10.3210.10">
    <property type="entry name" value="Hypothetical protein af1432"/>
    <property type="match status" value="1"/>
</dbReference>
<dbReference type="OrthoDB" id="9804751at2"/>
<dbReference type="PANTHER" id="PTHR33525">
    <property type="match status" value="1"/>
</dbReference>
<dbReference type="Pfam" id="PF08668">
    <property type="entry name" value="HDOD"/>
    <property type="match status" value="1"/>
</dbReference>
<dbReference type="Gene3D" id="3.20.20.450">
    <property type="entry name" value="EAL domain"/>
    <property type="match status" value="1"/>
</dbReference>
<dbReference type="RefSeq" id="WP_090654820.1">
    <property type="nucleotide sequence ID" value="NZ_FOIA01000001.1"/>
</dbReference>
<name>A0A1H9Y392_9PROT</name>